<protein>
    <recommendedName>
        <fullName evidence="10">Alpha-1,3-glucosyltransferase</fullName>
        <ecNumber evidence="10">2.4.1.-</ecNumber>
    </recommendedName>
</protein>
<gene>
    <name evidence="12" type="ORF">K437DRAFT_223484</name>
</gene>
<evidence type="ECO:0000256" key="5">
    <source>
        <dbReference type="ARBA" id="ARBA00022679"/>
    </source>
</evidence>
<dbReference type="Proteomes" id="UP000027361">
    <property type="component" value="Unassembled WGS sequence"/>
</dbReference>
<dbReference type="PANTHER" id="PTHR12413:SF1">
    <property type="entry name" value="DOLICHYL PYROPHOSPHATE MAN9GLCNAC2 ALPHA-1,3-GLUCOSYLTRANSFERASE"/>
    <property type="match status" value="1"/>
</dbReference>
<proteinExistence type="inferred from homology"/>
<evidence type="ECO:0000256" key="11">
    <source>
        <dbReference type="SAM" id="MobiDB-lite"/>
    </source>
</evidence>
<feature type="transmembrane region" description="Helical" evidence="10">
    <location>
        <begin position="479"/>
        <end position="500"/>
    </location>
</feature>
<evidence type="ECO:0000313" key="12">
    <source>
        <dbReference type="EMBL" id="KDN46607.1"/>
    </source>
</evidence>
<evidence type="ECO:0000256" key="9">
    <source>
        <dbReference type="ARBA" id="ARBA00023136"/>
    </source>
</evidence>
<dbReference type="Pfam" id="PF03155">
    <property type="entry name" value="Alg6_Alg8"/>
    <property type="match status" value="3"/>
</dbReference>
<evidence type="ECO:0000256" key="6">
    <source>
        <dbReference type="ARBA" id="ARBA00022692"/>
    </source>
</evidence>
<feature type="transmembrane region" description="Helical" evidence="10">
    <location>
        <begin position="380"/>
        <end position="396"/>
    </location>
</feature>
<dbReference type="PANTHER" id="PTHR12413">
    <property type="entry name" value="DOLICHYL GLYCOSYLTRANSFERASE"/>
    <property type="match status" value="1"/>
</dbReference>
<evidence type="ECO:0000256" key="3">
    <source>
        <dbReference type="ARBA" id="ARBA00008715"/>
    </source>
</evidence>
<feature type="transmembrane region" description="Helical" evidence="10">
    <location>
        <begin position="405"/>
        <end position="427"/>
    </location>
</feature>
<dbReference type="STRING" id="1037660.A0A066VXZ1"/>
<keyword evidence="6 10" id="KW-0812">Transmembrane</keyword>
<feature type="region of interest" description="Disordered" evidence="11">
    <location>
        <begin position="1"/>
        <end position="32"/>
    </location>
</feature>
<feature type="region of interest" description="Disordered" evidence="11">
    <location>
        <begin position="545"/>
        <end position="564"/>
    </location>
</feature>
<dbReference type="UniPathway" id="UPA00378"/>
<dbReference type="GO" id="GO:0005789">
    <property type="term" value="C:endoplasmic reticulum membrane"/>
    <property type="evidence" value="ECO:0007669"/>
    <property type="project" value="UniProtKB-SubCell"/>
</dbReference>
<feature type="transmembrane region" description="Helical" evidence="10">
    <location>
        <begin position="137"/>
        <end position="158"/>
    </location>
</feature>
<keyword evidence="5 10" id="KW-0808">Transferase</keyword>
<feature type="transmembrane region" description="Helical" evidence="10">
    <location>
        <begin position="296"/>
        <end position="316"/>
    </location>
</feature>
<feature type="compositionally biased region" description="Polar residues" evidence="11">
    <location>
        <begin position="1"/>
        <end position="15"/>
    </location>
</feature>
<evidence type="ECO:0000256" key="4">
    <source>
        <dbReference type="ARBA" id="ARBA00022676"/>
    </source>
</evidence>
<dbReference type="EC" id="2.4.1.-" evidence="10"/>
<feature type="transmembrane region" description="Helical" evidence="10">
    <location>
        <begin position="710"/>
        <end position="732"/>
    </location>
</feature>
<name>A0A066VXZ1_TILAU</name>
<evidence type="ECO:0000256" key="1">
    <source>
        <dbReference type="ARBA" id="ARBA00004477"/>
    </source>
</evidence>
<keyword evidence="4 10" id="KW-0328">Glycosyltransferase</keyword>
<dbReference type="FunCoup" id="A0A066VXZ1">
    <property type="interactions" value="640"/>
</dbReference>
<reference evidence="12 13" key="1">
    <citation type="submission" date="2014-05" db="EMBL/GenBank/DDBJ databases">
        <title>Draft genome sequence of a rare smut relative, Tilletiaria anomala UBC 951.</title>
        <authorList>
            <consortium name="DOE Joint Genome Institute"/>
            <person name="Toome M."/>
            <person name="Kuo A."/>
            <person name="Henrissat B."/>
            <person name="Lipzen A."/>
            <person name="Tritt A."/>
            <person name="Yoshinaga Y."/>
            <person name="Zane M."/>
            <person name="Barry K."/>
            <person name="Grigoriev I.V."/>
            <person name="Spatafora J.W."/>
            <person name="Aimea M.C."/>
        </authorList>
    </citation>
    <scope>NUCLEOTIDE SEQUENCE [LARGE SCALE GENOMIC DNA]</scope>
    <source>
        <strain evidence="12 13">UBC 951</strain>
    </source>
</reference>
<dbReference type="EMBL" id="JMSN01000034">
    <property type="protein sequence ID" value="KDN46607.1"/>
    <property type="molecule type" value="Genomic_DNA"/>
</dbReference>
<feature type="transmembrane region" description="Helical" evidence="10">
    <location>
        <begin position="752"/>
        <end position="771"/>
    </location>
</feature>
<dbReference type="OrthoDB" id="5589195at2759"/>
<feature type="transmembrane region" description="Helical" evidence="10">
    <location>
        <begin position="681"/>
        <end position="698"/>
    </location>
</feature>
<keyword evidence="13" id="KW-1185">Reference proteome</keyword>
<dbReference type="AlphaFoldDB" id="A0A066VXZ1"/>
<dbReference type="GO" id="GO:0042281">
    <property type="term" value="F:dolichyl pyrophosphate Man9GlcNAc2 alpha-1,3-glucosyltransferase activity"/>
    <property type="evidence" value="ECO:0007669"/>
    <property type="project" value="TreeGrafter"/>
</dbReference>
<dbReference type="OMA" id="DWEWAVL"/>
<comment type="pathway">
    <text evidence="2 10">Protein modification; protein glycosylation.</text>
</comment>
<comment type="caution">
    <text evidence="12">The sequence shown here is derived from an EMBL/GenBank/DDBJ whole genome shotgun (WGS) entry which is preliminary data.</text>
</comment>
<feature type="region of interest" description="Disordered" evidence="11">
    <location>
        <begin position="69"/>
        <end position="89"/>
    </location>
</feature>
<organism evidence="12 13">
    <name type="scientific">Tilletiaria anomala (strain ATCC 24038 / CBS 436.72 / UBC 951)</name>
    <dbReference type="NCBI Taxonomy" id="1037660"/>
    <lineage>
        <taxon>Eukaryota</taxon>
        <taxon>Fungi</taxon>
        <taxon>Dikarya</taxon>
        <taxon>Basidiomycota</taxon>
        <taxon>Ustilaginomycotina</taxon>
        <taxon>Exobasidiomycetes</taxon>
        <taxon>Georgefischeriales</taxon>
        <taxon>Tilletiariaceae</taxon>
        <taxon>Tilletiaria</taxon>
    </lineage>
</organism>
<sequence>MFDTAQALNLSSSGSRAAAPDGSNPSTGLDHVQNWRHQSNAGSAFGASAEPPAADSLQVQPEGNALRSAYSTSSIGSHSRNRKNVSGSTAVTPTLAGGLGGLAGIEERALEVETFLSEQSPLRSWVRWMAKSGLKEWCIPCGLMAVVLVKWCAGLGGWSGRGMPPKFGDFEAQRHWLELTLHLPYSDWYWYDKDWWGLDYPPLTAWISLLCAKVATLVPGLSPSLALDTSRGSESALLAVFMRSTVLILDLLLYVPSVLFFLNRRLAGRSLRTRSVASISVLLQPALILIDSGHFQYNSVMLGLCALCFALLYSFLPNPGASVATAGFAGSSPPLLQTSSAQENAARTKIKSVTRQLSYQYILAAVTFSCALGFKQMALYFAPAIFSVMLGRCWGLKHIRFDKGFALFAGLSAAVIATFFLMLLPWLTSLSQLQQILIRVFPLARGLFEDKVANLWCFLSCLPVPQRFKLRNVMSISSLARLSLLTTLIAILPTCVHLFWAGMQTVSIETSIDADTRARNSGASVAGSVKGDASLAGASLRDEALPSGTRRTRKSSVAGSDAGTERMSIFSGRTAGGTAVRRPPVLSNYLGDQRPVTMVVPSPAAAILPYALLSVSMAFFLFGFQTHEKSILIPLLPLTLLMSSKGDAYSGGAGATDWEWAVLSNNLATFSMWPLLRKDGLIVQYVVITLIWNWAIGYEPFAHLREARKLFVGWFSAAVTAAILALHAAEVALPALIPSSIWTPIISRYPDLFPVLNVLLCAPCFGLVWLWSMKRQMEVGFAAGLDSLSLLQGLLRKPQTKGVRKGS</sequence>
<dbReference type="RefSeq" id="XP_013243586.1">
    <property type="nucleotide sequence ID" value="XM_013388132.1"/>
</dbReference>
<feature type="transmembrane region" description="Helical" evidence="10">
    <location>
        <begin position="357"/>
        <end position="374"/>
    </location>
</feature>
<feature type="transmembrane region" description="Helical" evidence="10">
    <location>
        <begin position="604"/>
        <end position="624"/>
    </location>
</feature>
<dbReference type="InterPro" id="IPR004856">
    <property type="entry name" value="Glyco_trans_ALG6/ALG8"/>
</dbReference>
<dbReference type="GeneID" id="25262424"/>
<comment type="subcellular location">
    <subcellularLocation>
        <location evidence="1 10">Endoplasmic reticulum membrane</location>
        <topology evidence="1 10">Multi-pass membrane protein</topology>
    </subcellularLocation>
</comment>
<evidence type="ECO:0000256" key="2">
    <source>
        <dbReference type="ARBA" id="ARBA00004922"/>
    </source>
</evidence>
<evidence type="ECO:0000313" key="13">
    <source>
        <dbReference type="Proteomes" id="UP000027361"/>
    </source>
</evidence>
<keyword evidence="8 10" id="KW-1133">Transmembrane helix</keyword>
<keyword evidence="7 10" id="KW-0256">Endoplasmic reticulum</keyword>
<feature type="transmembrane region" description="Helical" evidence="10">
    <location>
        <begin position="236"/>
        <end position="262"/>
    </location>
</feature>
<evidence type="ECO:0000256" key="10">
    <source>
        <dbReference type="RuleBase" id="RU363110"/>
    </source>
</evidence>
<evidence type="ECO:0000256" key="7">
    <source>
        <dbReference type="ARBA" id="ARBA00022824"/>
    </source>
</evidence>
<keyword evidence="9 10" id="KW-0472">Membrane</keyword>
<accession>A0A066VXZ1</accession>
<dbReference type="InParanoid" id="A0A066VXZ1"/>
<dbReference type="HOGENOM" id="CLU_008110_1_0_1"/>
<comment type="similarity">
    <text evidence="3 10">Belongs to the ALG6/ALG8 glucosyltransferase family.</text>
</comment>
<evidence type="ECO:0000256" key="8">
    <source>
        <dbReference type="ARBA" id="ARBA00022989"/>
    </source>
</evidence>